<dbReference type="AlphaFoldDB" id="A0A6I4YKL3"/>
<dbReference type="Proteomes" id="UP000430519">
    <property type="component" value="Unassembled WGS sequence"/>
</dbReference>
<gene>
    <name evidence="1" type="ORF">GLX28_20750</name>
</gene>
<name>A0A6I4YKL3_9DEIO</name>
<accession>A0A6I4YKL3</accession>
<sequence length="167" mass="17625">MDLPPHLQPFEALLPQEPGPARVDALLALSADPHPLPEQVALAGQARELAASLNDPARTARAELRLGTLQGGPEALEQVRSAARRFEQLRDAPQELACAVREAALLEDPLARLPALLRAAALAAETPHPLTELTVQVQLGTLLRDLGSAAQAAAAFTRATELAATHD</sequence>
<evidence type="ECO:0000313" key="2">
    <source>
        <dbReference type="Proteomes" id="UP000430519"/>
    </source>
</evidence>
<dbReference type="RefSeq" id="WP_202409290.1">
    <property type="nucleotide sequence ID" value="NZ_WVHK01000184.1"/>
</dbReference>
<organism evidence="1 2">
    <name type="scientific">Deinococcus xianganensis</name>
    <dbReference type="NCBI Taxonomy" id="1507289"/>
    <lineage>
        <taxon>Bacteria</taxon>
        <taxon>Thermotogati</taxon>
        <taxon>Deinococcota</taxon>
        <taxon>Deinococci</taxon>
        <taxon>Deinococcales</taxon>
        <taxon>Deinococcaceae</taxon>
        <taxon>Deinococcus</taxon>
    </lineage>
</organism>
<reference evidence="1 2" key="1">
    <citation type="submission" date="2019-11" db="EMBL/GenBank/DDBJ databases">
        <title>Genome sequence of Deinococcus xianganensis Y35, AI-2 producing algicidal bacterium, isolated from lake water.</title>
        <authorList>
            <person name="Li Y."/>
        </authorList>
    </citation>
    <scope>NUCLEOTIDE SEQUENCE [LARGE SCALE GENOMIC DNA]</scope>
    <source>
        <strain evidence="1 2">Y35</strain>
    </source>
</reference>
<protein>
    <recommendedName>
        <fullName evidence="3">Tetratricopeptide repeat protein</fullName>
    </recommendedName>
</protein>
<comment type="caution">
    <text evidence="1">The sequence shown here is derived from an EMBL/GenBank/DDBJ whole genome shotgun (WGS) entry which is preliminary data.</text>
</comment>
<proteinExistence type="predicted"/>
<feature type="non-terminal residue" evidence="1">
    <location>
        <position position="167"/>
    </location>
</feature>
<evidence type="ECO:0008006" key="3">
    <source>
        <dbReference type="Google" id="ProtNLM"/>
    </source>
</evidence>
<dbReference type="EMBL" id="WVHK01000184">
    <property type="protein sequence ID" value="MXV22052.1"/>
    <property type="molecule type" value="Genomic_DNA"/>
</dbReference>
<keyword evidence="2" id="KW-1185">Reference proteome</keyword>
<evidence type="ECO:0000313" key="1">
    <source>
        <dbReference type="EMBL" id="MXV22052.1"/>
    </source>
</evidence>